<gene>
    <name evidence="2" type="ORF">H920_04487</name>
</gene>
<dbReference type="GO" id="GO:0140326">
    <property type="term" value="F:ATPase-coupled intramembrane lipid transporter activity"/>
    <property type="evidence" value="ECO:0007669"/>
    <property type="project" value="TreeGrafter"/>
</dbReference>
<evidence type="ECO:0000313" key="3">
    <source>
        <dbReference type="Proteomes" id="UP000028990"/>
    </source>
</evidence>
<dbReference type="Proteomes" id="UP000028990">
    <property type="component" value="Unassembled WGS sequence"/>
</dbReference>
<evidence type="ECO:0000313" key="2">
    <source>
        <dbReference type="EMBL" id="KFO34166.1"/>
    </source>
</evidence>
<organism evidence="2 3">
    <name type="scientific">Fukomys damarensis</name>
    <name type="common">Damaraland mole rat</name>
    <name type="synonym">Cryptomys damarensis</name>
    <dbReference type="NCBI Taxonomy" id="885580"/>
    <lineage>
        <taxon>Eukaryota</taxon>
        <taxon>Metazoa</taxon>
        <taxon>Chordata</taxon>
        <taxon>Craniata</taxon>
        <taxon>Vertebrata</taxon>
        <taxon>Euteleostomi</taxon>
        <taxon>Mammalia</taxon>
        <taxon>Eutheria</taxon>
        <taxon>Euarchontoglires</taxon>
        <taxon>Glires</taxon>
        <taxon>Rodentia</taxon>
        <taxon>Hystricomorpha</taxon>
        <taxon>Bathyergidae</taxon>
        <taxon>Fukomys</taxon>
    </lineage>
</organism>
<accession>A0A091EFL5</accession>
<reference evidence="2 3" key="1">
    <citation type="submission" date="2013-11" db="EMBL/GenBank/DDBJ databases">
        <title>The Damaraland mole rat (Fukomys damarensis) genome and evolution of African mole rats.</title>
        <authorList>
            <person name="Gladyshev V.N."/>
            <person name="Fang X."/>
        </authorList>
    </citation>
    <scope>NUCLEOTIDE SEQUENCE [LARGE SCALE GENOMIC DNA]</scope>
    <source>
        <tissue evidence="2">Liver</tissue>
    </source>
</reference>
<dbReference type="GO" id="GO:0005886">
    <property type="term" value="C:plasma membrane"/>
    <property type="evidence" value="ECO:0007669"/>
    <property type="project" value="TreeGrafter"/>
</dbReference>
<dbReference type="GO" id="GO:0005783">
    <property type="term" value="C:endoplasmic reticulum"/>
    <property type="evidence" value="ECO:0007669"/>
    <property type="project" value="TreeGrafter"/>
</dbReference>
<dbReference type="InterPro" id="IPR008250">
    <property type="entry name" value="ATPase_P-typ_transduc_dom_A_sf"/>
</dbReference>
<dbReference type="InterPro" id="IPR023299">
    <property type="entry name" value="ATPase_P-typ_cyto_dom_N"/>
</dbReference>
<dbReference type="GO" id="GO:0045332">
    <property type="term" value="P:phospholipid translocation"/>
    <property type="evidence" value="ECO:0007669"/>
    <property type="project" value="TreeGrafter"/>
</dbReference>
<dbReference type="PANTHER" id="PTHR24092:SF57">
    <property type="entry name" value="PHOSPHOLIPID-TRANSPORTING ATPASE IF"/>
    <property type="match status" value="1"/>
</dbReference>
<protein>
    <submittedName>
        <fullName evidence="2">Putative phospholipid-transporting ATPase IF</fullName>
    </submittedName>
</protein>
<keyword evidence="1" id="KW-0732">Signal</keyword>
<evidence type="ECO:0000256" key="1">
    <source>
        <dbReference type="SAM" id="SignalP"/>
    </source>
</evidence>
<dbReference type="PANTHER" id="PTHR24092">
    <property type="entry name" value="PROBABLE PHOSPHOLIPID-TRANSPORTING ATPASE"/>
    <property type="match status" value="1"/>
</dbReference>
<dbReference type="Gene3D" id="2.70.150.10">
    <property type="entry name" value="Calcium-transporting ATPase, cytoplasmic transduction domain A"/>
    <property type="match status" value="1"/>
</dbReference>
<name>A0A091EFL5_FUKDA</name>
<dbReference type="AlphaFoldDB" id="A0A091EFL5"/>
<feature type="chain" id="PRO_5001872674" evidence="1">
    <location>
        <begin position="24"/>
        <end position="246"/>
    </location>
</feature>
<keyword evidence="3" id="KW-1185">Reference proteome</keyword>
<dbReference type="SUPFAM" id="SSF81653">
    <property type="entry name" value="Calcium ATPase, transduction domain A"/>
    <property type="match status" value="1"/>
</dbReference>
<feature type="signal peptide" evidence="1">
    <location>
        <begin position="1"/>
        <end position="23"/>
    </location>
</feature>
<dbReference type="GO" id="GO:0000166">
    <property type="term" value="F:nucleotide binding"/>
    <property type="evidence" value="ECO:0007669"/>
    <property type="project" value="InterPro"/>
</dbReference>
<dbReference type="EMBL" id="KN122016">
    <property type="protein sequence ID" value="KFO34166.1"/>
    <property type="molecule type" value="Genomic_DNA"/>
</dbReference>
<sequence length="246" mass="26778">MTDGPTSPITSGLPLFFVITVTAIKQGYEDWLRRNSDNEVNGAAIYVVRSGGLVKIRSKNIWVGDIVQIAKDEIFPEDSVLPSSDRPDGSCPVTTANLHGETNLKTHVAVPEATVSETVANLYNLMAAIECQQPEAGFYRYMGKMITQQMEGIICSVQSDGIGDGPWQSSLASSELEYYASSPDEKVLVEAAARIGIVFTGSSEETVEIKILGKLERYKLLHVLEFDSGCRRSDSGHIEMDPNISG</sequence>
<dbReference type="STRING" id="885580.ENSFDAP00000018408"/>
<dbReference type="GO" id="GO:0055037">
    <property type="term" value="C:recycling endosome"/>
    <property type="evidence" value="ECO:0007669"/>
    <property type="project" value="TreeGrafter"/>
</dbReference>
<proteinExistence type="predicted"/>
<dbReference type="Gene3D" id="3.40.1110.10">
    <property type="entry name" value="Calcium-transporting ATPase, cytoplasmic domain N"/>
    <property type="match status" value="1"/>
</dbReference>